<feature type="compositionally biased region" description="Polar residues" evidence="1">
    <location>
        <begin position="21"/>
        <end position="41"/>
    </location>
</feature>
<name>A0A160P1N9_STRLU</name>
<dbReference type="InterPro" id="IPR019660">
    <property type="entry name" value="Put_sensory_transdc_reg_YbjN"/>
</dbReference>
<dbReference type="EMBL" id="AP017424">
    <property type="protein sequence ID" value="BAU84401.1"/>
    <property type="molecule type" value="Genomic_DNA"/>
</dbReference>
<evidence type="ECO:0000256" key="1">
    <source>
        <dbReference type="SAM" id="MobiDB-lite"/>
    </source>
</evidence>
<dbReference type="AlphaFoldDB" id="A0A160P1N9"/>
<accession>A0A160P1N9</accession>
<feature type="region of interest" description="Disordered" evidence="1">
    <location>
        <begin position="1"/>
        <end position="42"/>
    </location>
</feature>
<dbReference type="Pfam" id="PF10722">
    <property type="entry name" value="YbjN"/>
    <property type="match status" value="1"/>
</dbReference>
<dbReference type="Proteomes" id="UP000217676">
    <property type="component" value="Chromosome"/>
</dbReference>
<organism evidence="2 3">
    <name type="scientific">Streptomyces laurentii</name>
    <dbReference type="NCBI Taxonomy" id="39478"/>
    <lineage>
        <taxon>Bacteria</taxon>
        <taxon>Bacillati</taxon>
        <taxon>Actinomycetota</taxon>
        <taxon>Actinomycetes</taxon>
        <taxon>Kitasatosporales</taxon>
        <taxon>Streptomycetaceae</taxon>
        <taxon>Streptomyces</taxon>
    </lineage>
</organism>
<reference evidence="2 3" key="1">
    <citation type="journal article" date="2016" name="Genome Announc.">
        <title>Complete Genome Sequence of Thiostrepton-Producing Streptomyces laurentii ATCC 31255.</title>
        <authorList>
            <person name="Doi K."/>
            <person name="Fujino Y."/>
            <person name="Nagayoshi Y."/>
            <person name="Ohshima T."/>
            <person name="Ogata S."/>
        </authorList>
    </citation>
    <scope>NUCLEOTIDE SEQUENCE [LARGE SCALE GENOMIC DNA]</scope>
    <source>
        <strain evidence="2 3">ATCC 31255</strain>
    </source>
</reference>
<protein>
    <submittedName>
        <fullName evidence="2">YbjN domain containing protein</fullName>
    </submittedName>
</protein>
<dbReference type="KEGG" id="slau:SLA_3492"/>
<gene>
    <name evidence="2" type="ORF">SLA_3492</name>
</gene>
<evidence type="ECO:0000313" key="2">
    <source>
        <dbReference type="EMBL" id="BAU84401.1"/>
    </source>
</evidence>
<proteinExistence type="predicted"/>
<evidence type="ECO:0000313" key="3">
    <source>
        <dbReference type="Proteomes" id="UP000217676"/>
    </source>
</evidence>
<keyword evidence="3" id="KW-1185">Reference proteome</keyword>
<sequence>MAPAQSIACAQSVGSDPPGPSQTNMNHTTKATGTPSTTVPTAETVIRIHVRRLHPGPRRRREGPDVWVGQVLFFSPTGEIMSARSGSRRGDLPATACHGGGWRHPYEGKNPVSIDPSSIPNFGAQPQPQAGGPAGPVVPDQDLVKQLLEQMELKYVVDDEGDLAAPWEDFRTYFMFRGEAEQQVFSVRTFYDRPHAADDRAKILDAIDDWNRRTLWPKVYTHLHEEEDGSATLRLIGEAQMLIGTGVALEHFVSSTVSWVRASIEFDKWIVEQFGLASPEDKESDADGEADSE</sequence>